<dbReference type="EMBL" id="CAJVQB010026777">
    <property type="protein sequence ID" value="CAG8809289.1"/>
    <property type="molecule type" value="Genomic_DNA"/>
</dbReference>
<name>A0ABN7W1G7_GIGMA</name>
<gene>
    <name evidence="1" type="ORF">GMARGA_LOCUS24859</name>
</gene>
<proteinExistence type="predicted"/>
<evidence type="ECO:0000313" key="1">
    <source>
        <dbReference type="EMBL" id="CAG8809289.1"/>
    </source>
</evidence>
<comment type="caution">
    <text evidence="1">The sequence shown here is derived from an EMBL/GenBank/DDBJ whole genome shotgun (WGS) entry which is preliminary data.</text>
</comment>
<sequence length="71" mass="8025">MLMQKSTELLTTTTIATLGNDERQLAKKTLTLKKKCTELLTTTTTATPSNDERQDKETPKCHYLIEKKVVV</sequence>
<organism evidence="1 2">
    <name type="scientific">Gigaspora margarita</name>
    <dbReference type="NCBI Taxonomy" id="4874"/>
    <lineage>
        <taxon>Eukaryota</taxon>
        <taxon>Fungi</taxon>
        <taxon>Fungi incertae sedis</taxon>
        <taxon>Mucoromycota</taxon>
        <taxon>Glomeromycotina</taxon>
        <taxon>Glomeromycetes</taxon>
        <taxon>Diversisporales</taxon>
        <taxon>Gigasporaceae</taxon>
        <taxon>Gigaspora</taxon>
    </lineage>
</organism>
<dbReference type="Proteomes" id="UP000789901">
    <property type="component" value="Unassembled WGS sequence"/>
</dbReference>
<accession>A0ABN7W1G7</accession>
<protein>
    <submittedName>
        <fullName evidence="1">40285_t:CDS:1</fullName>
    </submittedName>
</protein>
<keyword evidence="2" id="KW-1185">Reference proteome</keyword>
<reference evidence="1 2" key="1">
    <citation type="submission" date="2021-06" db="EMBL/GenBank/DDBJ databases">
        <authorList>
            <person name="Kallberg Y."/>
            <person name="Tangrot J."/>
            <person name="Rosling A."/>
        </authorList>
    </citation>
    <scope>NUCLEOTIDE SEQUENCE [LARGE SCALE GENOMIC DNA]</scope>
    <source>
        <strain evidence="1 2">120-4 pot B 10/14</strain>
    </source>
</reference>
<evidence type="ECO:0000313" key="2">
    <source>
        <dbReference type="Proteomes" id="UP000789901"/>
    </source>
</evidence>